<dbReference type="Gramene" id="LPERR09G01980.1">
    <property type="protein sequence ID" value="LPERR09G01980.1"/>
    <property type="gene ID" value="LPERR09G01980"/>
</dbReference>
<organism evidence="1 2">
    <name type="scientific">Leersia perrieri</name>
    <dbReference type="NCBI Taxonomy" id="77586"/>
    <lineage>
        <taxon>Eukaryota</taxon>
        <taxon>Viridiplantae</taxon>
        <taxon>Streptophyta</taxon>
        <taxon>Embryophyta</taxon>
        <taxon>Tracheophyta</taxon>
        <taxon>Spermatophyta</taxon>
        <taxon>Magnoliopsida</taxon>
        <taxon>Liliopsida</taxon>
        <taxon>Poales</taxon>
        <taxon>Poaceae</taxon>
        <taxon>BOP clade</taxon>
        <taxon>Oryzoideae</taxon>
        <taxon>Oryzeae</taxon>
        <taxon>Oryzinae</taxon>
        <taxon>Leersia</taxon>
    </lineage>
</organism>
<sequence>MSSAPSRCELLRDLESPVLWWAEGGAGGGCGGDLREVEQRRRIWATVTEEAPRRRWRRRRRAVPGLEEELAEEGLEQGREPAAGRWRTGELRIFTRFIQRMFFYCDLN</sequence>
<evidence type="ECO:0000313" key="2">
    <source>
        <dbReference type="Proteomes" id="UP000032180"/>
    </source>
</evidence>
<reference evidence="2" key="2">
    <citation type="submission" date="2013-12" db="EMBL/GenBank/DDBJ databases">
        <authorList>
            <person name="Yu Y."/>
            <person name="Lee S."/>
            <person name="de Baynast K."/>
            <person name="Wissotski M."/>
            <person name="Liu L."/>
            <person name="Talag J."/>
            <person name="Goicoechea J."/>
            <person name="Angelova A."/>
            <person name="Jetty R."/>
            <person name="Kudrna D."/>
            <person name="Golser W."/>
            <person name="Rivera L."/>
            <person name="Zhang J."/>
            <person name="Wing R."/>
        </authorList>
    </citation>
    <scope>NUCLEOTIDE SEQUENCE</scope>
</reference>
<reference evidence="1" key="3">
    <citation type="submission" date="2015-04" db="UniProtKB">
        <authorList>
            <consortium name="EnsemblPlants"/>
        </authorList>
    </citation>
    <scope>IDENTIFICATION</scope>
</reference>
<dbReference type="AlphaFoldDB" id="A0A0D9XBT4"/>
<name>A0A0D9XBT4_9ORYZ</name>
<proteinExistence type="predicted"/>
<reference evidence="1 2" key="1">
    <citation type="submission" date="2012-08" db="EMBL/GenBank/DDBJ databases">
        <title>Oryza genome evolution.</title>
        <authorList>
            <person name="Wing R.A."/>
        </authorList>
    </citation>
    <scope>NUCLEOTIDE SEQUENCE</scope>
</reference>
<accession>A0A0D9XBT4</accession>
<dbReference type="EnsemblPlants" id="LPERR09G01980.1">
    <property type="protein sequence ID" value="LPERR09G01980.1"/>
    <property type="gene ID" value="LPERR09G01980"/>
</dbReference>
<keyword evidence="2" id="KW-1185">Reference proteome</keyword>
<dbReference type="HOGENOM" id="CLU_2200744_0_0_1"/>
<protein>
    <submittedName>
        <fullName evidence="1">Uncharacterized protein</fullName>
    </submittedName>
</protein>
<dbReference type="Proteomes" id="UP000032180">
    <property type="component" value="Chromosome 9"/>
</dbReference>
<evidence type="ECO:0000313" key="1">
    <source>
        <dbReference type="EnsemblPlants" id="LPERR09G01980.1"/>
    </source>
</evidence>